<keyword evidence="3" id="KW-0050">Antiport</keyword>
<keyword evidence="8 9" id="KW-0472">Membrane</keyword>
<dbReference type="PANTHER" id="PTHR32507">
    <property type="entry name" value="NA(+)/H(+) ANTIPORTER 1"/>
    <property type="match status" value="1"/>
</dbReference>
<feature type="transmembrane region" description="Helical" evidence="9">
    <location>
        <begin position="368"/>
        <end position="391"/>
    </location>
</feature>
<feature type="domain" description="Cation/H+ exchanger transmembrane" evidence="10">
    <location>
        <begin position="13"/>
        <end position="391"/>
    </location>
</feature>
<evidence type="ECO:0000313" key="11">
    <source>
        <dbReference type="EMBL" id="MFD2200500.1"/>
    </source>
</evidence>
<feature type="transmembrane region" description="Helical" evidence="9">
    <location>
        <begin position="196"/>
        <end position="214"/>
    </location>
</feature>
<dbReference type="InterPro" id="IPR006153">
    <property type="entry name" value="Cation/H_exchanger_TM"/>
</dbReference>
<feature type="transmembrane region" description="Helical" evidence="9">
    <location>
        <begin position="89"/>
        <end position="110"/>
    </location>
</feature>
<keyword evidence="12" id="KW-1185">Reference proteome</keyword>
<feature type="transmembrane region" description="Helical" evidence="9">
    <location>
        <begin position="6"/>
        <end position="21"/>
    </location>
</feature>
<gene>
    <name evidence="11" type="ORF">ACFSKV_02905</name>
</gene>
<feature type="transmembrane region" description="Helical" evidence="9">
    <location>
        <begin position="226"/>
        <end position="243"/>
    </location>
</feature>
<dbReference type="InterPro" id="IPR038770">
    <property type="entry name" value="Na+/solute_symporter_sf"/>
</dbReference>
<evidence type="ECO:0000256" key="2">
    <source>
        <dbReference type="ARBA" id="ARBA00022448"/>
    </source>
</evidence>
<dbReference type="Gene3D" id="1.20.1530.20">
    <property type="match status" value="1"/>
</dbReference>
<evidence type="ECO:0000313" key="12">
    <source>
        <dbReference type="Proteomes" id="UP001597414"/>
    </source>
</evidence>
<accession>A0ABW5B6K2</accession>
<dbReference type="EMBL" id="JBHUIV010000006">
    <property type="protein sequence ID" value="MFD2200500.1"/>
    <property type="molecule type" value="Genomic_DNA"/>
</dbReference>
<keyword evidence="7" id="KW-0406">Ion transport</keyword>
<keyword evidence="4" id="KW-1003">Cell membrane</keyword>
<evidence type="ECO:0000256" key="8">
    <source>
        <dbReference type="ARBA" id="ARBA00023136"/>
    </source>
</evidence>
<protein>
    <submittedName>
        <fullName evidence="11">Cation:proton antiporter</fullName>
    </submittedName>
</protein>
<comment type="caution">
    <text evidence="11">The sequence shown here is derived from an EMBL/GenBank/DDBJ whole genome shotgun (WGS) entry which is preliminary data.</text>
</comment>
<dbReference type="PANTHER" id="PTHR32507:SF8">
    <property type="entry name" value="CNH1P"/>
    <property type="match status" value="1"/>
</dbReference>
<evidence type="ECO:0000256" key="3">
    <source>
        <dbReference type="ARBA" id="ARBA00022449"/>
    </source>
</evidence>
<organism evidence="11 12">
    <name type="scientific">Shivajiella indica</name>
    <dbReference type="NCBI Taxonomy" id="872115"/>
    <lineage>
        <taxon>Bacteria</taxon>
        <taxon>Pseudomonadati</taxon>
        <taxon>Bacteroidota</taxon>
        <taxon>Cytophagia</taxon>
        <taxon>Cytophagales</taxon>
        <taxon>Cyclobacteriaceae</taxon>
        <taxon>Shivajiella</taxon>
    </lineage>
</organism>
<dbReference type="RefSeq" id="WP_380800222.1">
    <property type="nucleotide sequence ID" value="NZ_JBHUIV010000006.1"/>
</dbReference>
<comment type="subcellular location">
    <subcellularLocation>
        <location evidence="1">Cell membrane</location>
        <topology evidence="1">Multi-pass membrane protein</topology>
    </subcellularLocation>
</comment>
<name>A0ABW5B6K2_9BACT</name>
<proteinExistence type="predicted"/>
<keyword evidence="2" id="KW-0813">Transport</keyword>
<feature type="transmembrane region" description="Helical" evidence="9">
    <location>
        <begin position="59"/>
        <end position="77"/>
    </location>
</feature>
<feature type="transmembrane region" description="Helical" evidence="9">
    <location>
        <begin position="307"/>
        <end position="328"/>
    </location>
</feature>
<evidence type="ECO:0000256" key="6">
    <source>
        <dbReference type="ARBA" id="ARBA00022989"/>
    </source>
</evidence>
<feature type="transmembrane region" description="Helical" evidence="9">
    <location>
        <begin position="280"/>
        <end position="301"/>
    </location>
</feature>
<feature type="transmembrane region" description="Helical" evidence="9">
    <location>
        <begin position="340"/>
        <end position="362"/>
    </location>
</feature>
<evidence type="ECO:0000256" key="7">
    <source>
        <dbReference type="ARBA" id="ARBA00023065"/>
    </source>
</evidence>
<evidence type="ECO:0000256" key="9">
    <source>
        <dbReference type="SAM" id="Phobius"/>
    </source>
</evidence>
<dbReference type="Pfam" id="PF00999">
    <property type="entry name" value="Na_H_Exchanger"/>
    <property type="match status" value="1"/>
</dbReference>
<evidence type="ECO:0000256" key="5">
    <source>
        <dbReference type="ARBA" id="ARBA00022692"/>
    </source>
</evidence>
<keyword evidence="5 9" id="KW-0812">Transmembrane</keyword>
<feature type="transmembrane region" description="Helical" evidence="9">
    <location>
        <begin position="28"/>
        <end position="47"/>
    </location>
</feature>
<feature type="transmembrane region" description="Helical" evidence="9">
    <location>
        <begin position="116"/>
        <end position="136"/>
    </location>
</feature>
<evidence type="ECO:0000256" key="4">
    <source>
        <dbReference type="ARBA" id="ARBA00022475"/>
    </source>
</evidence>
<evidence type="ECO:0000259" key="10">
    <source>
        <dbReference type="Pfam" id="PF00999"/>
    </source>
</evidence>
<keyword evidence="6 9" id="KW-1133">Transmembrane helix</keyword>
<sequence length="404" mass="44290">MHDHPLIVFMAAIILVYGIVSKRAEKTIFTAPMIFVLIGLLAGFFGFELLYQGPKAQLVKPIAEFTLILVLFIDGTTVDRSKLFAEKSIPIRLLFIGLPLTMILGFMAAIPLFPQVGILPILLMALILAPTDAALGQAVVTSDKVPLNIRQSINVESGLNDGFALPPILICMAILSEKSNASYDFSYWSTFIIKQFLFGPIIGGFVGWLAGIMIEKASKADWISHTYQMLASIAIAVLSYFLAETFGGNGFIAAFVAGVMLGTQTEIIREKIREFGEAEAQIFIMFIFLLFGLLLVPMSYSNWDWKVLLYAILSLTLIRMAPVALSLYGSGLDIKSIAFIGWFGPRGIASVLYLLMAVIQLGSEGYETIIAVISLTVLLSIFLHGITAVPFSKLFEKNKSLYSK</sequence>
<reference evidence="12" key="1">
    <citation type="journal article" date="2019" name="Int. J. Syst. Evol. Microbiol.">
        <title>The Global Catalogue of Microorganisms (GCM) 10K type strain sequencing project: providing services to taxonomists for standard genome sequencing and annotation.</title>
        <authorList>
            <consortium name="The Broad Institute Genomics Platform"/>
            <consortium name="The Broad Institute Genome Sequencing Center for Infectious Disease"/>
            <person name="Wu L."/>
            <person name="Ma J."/>
        </authorList>
    </citation>
    <scope>NUCLEOTIDE SEQUENCE [LARGE SCALE GENOMIC DNA]</scope>
    <source>
        <strain evidence="12">KCTC 19812</strain>
    </source>
</reference>
<dbReference type="Proteomes" id="UP001597414">
    <property type="component" value="Unassembled WGS sequence"/>
</dbReference>
<evidence type="ECO:0000256" key="1">
    <source>
        <dbReference type="ARBA" id="ARBA00004651"/>
    </source>
</evidence>